<reference evidence="2" key="1">
    <citation type="submission" date="2018-11" db="EMBL/GenBank/DDBJ databases">
        <authorList>
            <consortium name="Pathogen Informatics"/>
        </authorList>
    </citation>
    <scope>NUCLEOTIDE SEQUENCE</scope>
</reference>
<organism evidence="2 3">
    <name type="scientific">Protopolystoma xenopodis</name>
    <dbReference type="NCBI Taxonomy" id="117903"/>
    <lineage>
        <taxon>Eukaryota</taxon>
        <taxon>Metazoa</taxon>
        <taxon>Spiralia</taxon>
        <taxon>Lophotrochozoa</taxon>
        <taxon>Platyhelminthes</taxon>
        <taxon>Monogenea</taxon>
        <taxon>Polyopisthocotylea</taxon>
        <taxon>Polystomatidea</taxon>
        <taxon>Polystomatidae</taxon>
        <taxon>Protopolystoma</taxon>
    </lineage>
</organism>
<dbReference type="EMBL" id="CAAALY010253562">
    <property type="protein sequence ID" value="VEL36922.1"/>
    <property type="molecule type" value="Genomic_DNA"/>
</dbReference>
<name>A0A3S5CU12_9PLAT</name>
<dbReference type="Proteomes" id="UP000784294">
    <property type="component" value="Unassembled WGS sequence"/>
</dbReference>
<proteinExistence type="predicted"/>
<dbReference type="AlphaFoldDB" id="A0A3S5CU12"/>
<accession>A0A3S5CU12</accession>
<comment type="caution">
    <text evidence="2">The sequence shown here is derived from an EMBL/GenBank/DDBJ whole genome shotgun (WGS) entry which is preliminary data.</text>
</comment>
<feature type="region of interest" description="Disordered" evidence="1">
    <location>
        <begin position="74"/>
        <end position="97"/>
    </location>
</feature>
<gene>
    <name evidence="2" type="ORF">PXEA_LOCUS30362</name>
</gene>
<keyword evidence="3" id="KW-1185">Reference proteome</keyword>
<feature type="compositionally biased region" description="Basic and acidic residues" evidence="1">
    <location>
        <begin position="74"/>
        <end position="83"/>
    </location>
</feature>
<protein>
    <submittedName>
        <fullName evidence="2">Uncharacterized protein</fullName>
    </submittedName>
</protein>
<evidence type="ECO:0000313" key="2">
    <source>
        <dbReference type="EMBL" id="VEL36922.1"/>
    </source>
</evidence>
<evidence type="ECO:0000256" key="1">
    <source>
        <dbReference type="SAM" id="MobiDB-lite"/>
    </source>
</evidence>
<evidence type="ECO:0000313" key="3">
    <source>
        <dbReference type="Proteomes" id="UP000784294"/>
    </source>
</evidence>
<sequence length="97" mass="11088">MYTNIFEENVLMALLEILNREEDILESQRIGRESLTRQFNLTIRTSYFTFNGNIYEQIFGLPMGSQLSTIGERMHEQNRREVQDGTATTGSAHAVSG</sequence>
<dbReference type="OrthoDB" id="10058657at2759"/>